<sequence>MKNGVLNVYKEAGFTSHDVVAKLRGICGQKKIGHTGTLDPDAVGVLPVCLGNATKLCDLLAGETKEYEAVLLLGKVTDTQDLSGTVLEEHEVTADEKEAEAAVLAYIGNYEQIPPMYSALKVNGKKLYELARAGKEVERQARPVQIFSIRILKTELPEITFRVECSKGTYIRTLCHDIGQ</sequence>
<dbReference type="HAMAP" id="MF_01080">
    <property type="entry name" value="TruB_bact"/>
    <property type="match status" value="1"/>
</dbReference>
<organism evidence="7 8">
    <name type="scientific">Candidatus Eisenbergiella intestinigallinarum</name>
    <dbReference type="NCBI Taxonomy" id="2838549"/>
    <lineage>
        <taxon>Bacteria</taxon>
        <taxon>Bacillati</taxon>
        <taxon>Bacillota</taxon>
        <taxon>Clostridia</taxon>
        <taxon>Lachnospirales</taxon>
        <taxon>Lachnospiraceae</taxon>
        <taxon>Eisenbergiella</taxon>
    </lineage>
</organism>
<evidence type="ECO:0000313" key="8">
    <source>
        <dbReference type="Proteomes" id="UP000823922"/>
    </source>
</evidence>
<dbReference type="AlphaFoldDB" id="A0A9D2QI86"/>
<dbReference type="GO" id="GO:0160148">
    <property type="term" value="F:tRNA pseudouridine(55) synthase activity"/>
    <property type="evidence" value="ECO:0007669"/>
    <property type="project" value="UniProtKB-EC"/>
</dbReference>
<proteinExistence type="inferred from homology"/>
<dbReference type="NCBIfam" id="TIGR00431">
    <property type="entry name" value="TruB"/>
    <property type="match status" value="1"/>
</dbReference>
<reference evidence="7" key="1">
    <citation type="journal article" date="2021" name="PeerJ">
        <title>Extensive microbial diversity within the chicken gut microbiome revealed by metagenomics and culture.</title>
        <authorList>
            <person name="Gilroy R."/>
            <person name="Ravi A."/>
            <person name="Getino M."/>
            <person name="Pursley I."/>
            <person name="Horton D.L."/>
            <person name="Alikhan N.F."/>
            <person name="Baker D."/>
            <person name="Gharbi K."/>
            <person name="Hall N."/>
            <person name="Watson M."/>
            <person name="Adriaenssens E.M."/>
            <person name="Foster-Nyarko E."/>
            <person name="Jarju S."/>
            <person name="Secka A."/>
            <person name="Antonio M."/>
            <person name="Oren A."/>
            <person name="Chaudhuri R.R."/>
            <person name="La Ragione R."/>
            <person name="Hildebrand F."/>
            <person name="Pallen M.J."/>
        </authorList>
    </citation>
    <scope>NUCLEOTIDE SEQUENCE</scope>
    <source>
        <strain evidence="7">ChiBcec1-1630</strain>
    </source>
</reference>
<dbReference type="EC" id="5.4.99.25" evidence="3"/>
<feature type="domain" description="Pseudouridine synthase II N-terminal" evidence="6">
    <location>
        <begin position="24"/>
        <end position="171"/>
    </location>
</feature>
<evidence type="ECO:0000256" key="3">
    <source>
        <dbReference type="ARBA" id="ARBA00012787"/>
    </source>
</evidence>
<keyword evidence="5 7" id="KW-0413">Isomerase</keyword>
<evidence type="ECO:0000256" key="2">
    <source>
        <dbReference type="ARBA" id="ARBA00005642"/>
    </source>
</evidence>
<dbReference type="GO" id="GO:1990481">
    <property type="term" value="P:mRNA pseudouridine synthesis"/>
    <property type="evidence" value="ECO:0007669"/>
    <property type="project" value="TreeGrafter"/>
</dbReference>
<comment type="similarity">
    <text evidence="2">Belongs to the pseudouridine synthase TruB family. Type 1 subfamily.</text>
</comment>
<dbReference type="InterPro" id="IPR014780">
    <property type="entry name" value="tRNA_psdUridine_synth_TruB"/>
</dbReference>
<accession>A0A9D2QI86</accession>
<comment type="caution">
    <text evidence="7">The sequence shown here is derived from an EMBL/GenBank/DDBJ whole genome shotgun (WGS) entry which is preliminary data.</text>
</comment>
<evidence type="ECO:0000313" key="7">
    <source>
        <dbReference type="EMBL" id="HJC88014.1"/>
    </source>
</evidence>
<keyword evidence="4" id="KW-0819">tRNA processing</keyword>
<comment type="catalytic activity">
    <reaction evidence="1">
        <text>uridine(55) in tRNA = pseudouridine(55) in tRNA</text>
        <dbReference type="Rhea" id="RHEA:42532"/>
        <dbReference type="Rhea" id="RHEA-COMP:10101"/>
        <dbReference type="Rhea" id="RHEA-COMP:10102"/>
        <dbReference type="ChEBI" id="CHEBI:65314"/>
        <dbReference type="ChEBI" id="CHEBI:65315"/>
        <dbReference type="EC" id="5.4.99.25"/>
    </reaction>
</comment>
<dbReference type="CDD" id="cd02573">
    <property type="entry name" value="PseudoU_synth_EcTruB"/>
    <property type="match status" value="1"/>
</dbReference>
<dbReference type="GO" id="GO:0006400">
    <property type="term" value="P:tRNA modification"/>
    <property type="evidence" value="ECO:0007669"/>
    <property type="project" value="TreeGrafter"/>
</dbReference>
<evidence type="ECO:0000256" key="4">
    <source>
        <dbReference type="ARBA" id="ARBA00022694"/>
    </source>
</evidence>
<gene>
    <name evidence="7" type="primary">truB</name>
    <name evidence="7" type="ORF">H9926_08375</name>
</gene>
<dbReference type="InterPro" id="IPR002501">
    <property type="entry name" value="PsdUridine_synth_N"/>
</dbReference>
<dbReference type="PANTHER" id="PTHR13767">
    <property type="entry name" value="TRNA-PSEUDOURIDINE SYNTHASE"/>
    <property type="match status" value="1"/>
</dbReference>
<dbReference type="Pfam" id="PF01509">
    <property type="entry name" value="TruB_N"/>
    <property type="match status" value="1"/>
</dbReference>
<dbReference type="InterPro" id="IPR020103">
    <property type="entry name" value="PsdUridine_synth_cat_dom_sf"/>
</dbReference>
<dbReference type="PANTHER" id="PTHR13767:SF2">
    <property type="entry name" value="PSEUDOURIDYLATE SYNTHASE TRUB1"/>
    <property type="match status" value="1"/>
</dbReference>
<protein>
    <recommendedName>
        <fullName evidence="3">tRNA pseudouridine(55) synthase</fullName>
        <ecNumber evidence="3">5.4.99.25</ecNumber>
    </recommendedName>
</protein>
<evidence type="ECO:0000256" key="1">
    <source>
        <dbReference type="ARBA" id="ARBA00000385"/>
    </source>
</evidence>
<dbReference type="SUPFAM" id="SSF55120">
    <property type="entry name" value="Pseudouridine synthase"/>
    <property type="match status" value="1"/>
</dbReference>
<feature type="non-terminal residue" evidence="7">
    <location>
        <position position="180"/>
    </location>
</feature>
<name>A0A9D2QI86_9FIRM</name>
<evidence type="ECO:0000256" key="5">
    <source>
        <dbReference type="ARBA" id="ARBA00023235"/>
    </source>
</evidence>
<dbReference type="Proteomes" id="UP000823922">
    <property type="component" value="Unassembled WGS sequence"/>
</dbReference>
<dbReference type="GO" id="GO:0003723">
    <property type="term" value="F:RNA binding"/>
    <property type="evidence" value="ECO:0007669"/>
    <property type="project" value="InterPro"/>
</dbReference>
<dbReference type="Gene3D" id="3.30.2350.10">
    <property type="entry name" value="Pseudouridine synthase"/>
    <property type="match status" value="1"/>
</dbReference>
<dbReference type="EMBL" id="DWVS01000205">
    <property type="protein sequence ID" value="HJC88014.1"/>
    <property type="molecule type" value="Genomic_DNA"/>
</dbReference>
<reference evidence="7" key="2">
    <citation type="submission" date="2021-04" db="EMBL/GenBank/DDBJ databases">
        <authorList>
            <person name="Gilroy R."/>
        </authorList>
    </citation>
    <scope>NUCLEOTIDE SEQUENCE</scope>
    <source>
        <strain evidence="7">ChiBcec1-1630</strain>
    </source>
</reference>
<evidence type="ECO:0000259" key="6">
    <source>
        <dbReference type="Pfam" id="PF01509"/>
    </source>
</evidence>